<reference evidence="1 2" key="1">
    <citation type="submission" date="2017-10" db="EMBL/GenBank/DDBJ databases">
        <title>Massilia psychrophilum sp. nov., a novel purple-pigmented bacterium isolated from Tianshan glacier, Xinjiang Municipality, China.</title>
        <authorList>
            <person name="Wang H."/>
        </authorList>
    </citation>
    <scope>NUCLEOTIDE SEQUENCE [LARGE SCALE GENOMIC DNA]</scope>
    <source>
        <strain evidence="1 2">JCM 30074</strain>
    </source>
</reference>
<dbReference type="InterPro" id="IPR011004">
    <property type="entry name" value="Trimer_LpxA-like_sf"/>
</dbReference>
<dbReference type="Gene3D" id="2.160.10.10">
    <property type="entry name" value="Hexapeptide repeat proteins"/>
    <property type="match status" value="1"/>
</dbReference>
<name>A0A2G8TBM9_9BURK</name>
<organism evidence="1 2">
    <name type="scientific">Massilia eurypsychrophila</name>
    <dbReference type="NCBI Taxonomy" id="1485217"/>
    <lineage>
        <taxon>Bacteria</taxon>
        <taxon>Pseudomonadati</taxon>
        <taxon>Pseudomonadota</taxon>
        <taxon>Betaproteobacteria</taxon>
        <taxon>Burkholderiales</taxon>
        <taxon>Oxalobacteraceae</taxon>
        <taxon>Telluria group</taxon>
        <taxon>Massilia</taxon>
    </lineage>
</organism>
<comment type="caution">
    <text evidence="1">The sequence shown here is derived from an EMBL/GenBank/DDBJ whole genome shotgun (WGS) entry which is preliminary data.</text>
</comment>
<evidence type="ECO:0000313" key="1">
    <source>
        <dbReference type="EMBL" id="PIL43394.1"/>
    </source>
</evidence>
<sequence length="219" mass="23861">MEIVRIGRQGLLDYVAAQLASFFPDARPGSPPVAAHIEAHLDRALQRTGVCINAVRAWQQDRFDYLHSTQYCTFLYFLANTMRRNGGDIDVCTKLFLLNKALNGIDLFYDIAMPDVFFIGHSVGIVLAKASYGNYLVLYQNSTVGKNHGVAPVIGEGVVLYPNSAIIGRCHVGDGSVVSQGTSVINQNVPGQCVVYAGQAGALVFKPPGRDVLDDIFRR</sequence>
<evidence type="ECO:0000313" key="2">
    <source>
        <dbReference type="Proteomes" id="UP000230390"/>
    </source>
</evidence>
<protein>
    <recommendedName>
        <fullName evidence="3">Serine acetyltransferase</fullName>
    </recommendedName>
</protein>
<proteinExistence type="predicted"/>
<dbReference type="OrthoDB" id="5323702at2"/>
<dbReference type="EMBL" id="PDOC01000014">
    <property type="protein sequence ID" value="PIL43394.1"/>
    <property type="molecule type" value="Genomic_DNA"/>
</dbReference>
<dbReference type="Proteomes" id="UP000230390">
    <property type="component" value="Unassembled WGS sequence"/>
</dbReference>
<keyword evidence="2" id="KW-1185">Reference proteome</keyword>
<dbReference type="SUPFAM" id="SSF51161">
    <property type="entry name" value="Trimeric LpxA-like enzymes"/>
    <property type="match status" value="1"/>
</dbReference>
<accession>A0A2G8TBM9</accession>
<dbReference type="RefSeq" id="WP_099791170.1">
    <property type="nucleotide sequence ID" value="NZ_JBHLYV010000099.1"/>
</dbReference>
<evidence type="ECO:0008006" key="3">
    <source>
        <dbReference type="Google" id="ProtNLM"/>
    </source>
</evidence>
<dbReference type="AlphaFoldDB" id="A0A2G8TBM9"/>
<gene>
    <name evidence="1" type="ORF">CR105_19240</name>
</gene>